<protein>
    <submittedName>
        <fullName evidence="1">Uncharacterized protein</fullName>
    </submittedName>
</protein>
<evidence type="ECO:0000313" key="1">
    <source>
        <dbReference type="EMBL" id="KAG7590855.1"/>
    </source>
</evidence>
<dbReference type="AlphaFoldDB" id="A0A8T2BVA6"/>
<keyword evidence="2" id="KW-1185">Reference proteome</keyword>
<reference evidence="1 2" key="1">
    <citation type="submission" date="2020-12" db="EMBL/GenBank/DDBJ databases">
        <title>Concerted genomic and epigenomic changes stabilize Arabidopsis allopolyploids.</title>
        <authorList>
            <person name="Chen Z."/>
        </authorList>
    </citation>
    <scope>NUCLEOTIDE SEQUENCE [LARGE SCALE GENOMIC DNA]</scope>
    <source>
        <strain evidence="1">As9502</strain>
        <tissue evidence="1">Leaf</tissue>
    </source>
</reference>
<comment type="caution">
    <text evidence="1">The sequence shown here is derived from an EMBL/GenBank/DDBJ whole genome shotgun (WGS) entry which is preliminary data.</text>
</comment>
<gene>
    <name evidence="1" type="ORF">ISN44_As07g029610</name>
</gene>
<dbReference type="Proteomes" id="UP000694251">
    <property type="component" value="Chromosome 7"/>
</dbReference>
<accession>A0A8T2BVA6</accession>
<dbReference type="EMBL" id="JAEFBJ010000007">
    <property type="protein sequence ID" value="KAG7590855.1"/>
    <property type="molecule type" value="Genomic_DNA"/>
</dbReference>
<proteinExistence type="predicted"/>
<name>A0A8T2BVA6_ARASU</name>
<sequence length="103" mass="11693">MGVEETNNVFGWKSSVGDSSFFMPDLVSSKLKLTILRNHEVERVRSTRGRLLSQIQSTRFPTDLQLLCLSGVLFRRRRGLFPFSVLVFLLRQISPFMVCGGSP</sequence>
<evidence type="ECO:0000313" key="2">
    <source>
        <dbReference type="Proteomes" id="UP000694251"/>
    </source>
</evidence>
<organism evidence="1 2">
    <name type="scientific">Arabidopsis suecica</name>
    <name type="common">Swedish thale-cress</name>
    <name type="synonym">Cardaminopsis suecica</name>
    <dbReference type="NCBI Taxonomy" id="45249"/>
    <lineage>
        <taxon>Eukaryota</taxon>
        <taxon>Viridiplantae</taxon>
        <taxon>Streptophyta</taxon>
        <taxon>Embryophyta</taxon>
        <taxon>Tracheophyta</taxon>
        <taxon>Spermatophyta</taxon>
        <taxon>Magnoliopsida</taxon>
        <taxon>eudicotyledons</taxon>
        <taxon>Gunneridae</taxon>
        <taxon>Pentapetalae</taxon>
        <taxon>rosids</taxon>
        <taxon>malvids</taxon>
        <taxon>Brassicales</taxon>
        <taxon>Brassicaceae</taxon>
        <taxon>Camelineae</taxon>
        <taxon>Arabidopsis</taxon>
    </lineage>
</organism>